<dbReference type="InterPro" id="IPR006573">
    <property type="entry name" value="NHR_dom"/>
</dbReference>
<dbReference type="FunFam" id="2.60.120.920:FF:000001">
    <property type="entry name" value="neuralized-like protein 4 isoform X1"/>
    <property type="match status" value="6"/>
</dbReference>
<dbReference type="CDD" id="cd12887">
    <property type="entry name" value="SPRY_NHR_like"/>
    <property type="match status" value="6"/>
</dbReference>
<dbReference type="SMART" id="SM00588">
    <property type="entry name" value="NEUZ"/>
    <property type="match status" value="6"/>
</dbReference>
<sequence length="1694" mass="185742">MAMFHTRCGQRITLFDDNRTAVRNFSEFNYGLVLSSLPLADNQLFEVRIEKKIIPWSGSIEMGVTVCDPETMELPACATDLGNGTWMMSGNSVLKDGLSLIEVYGRNLDSLIEGDCLGVMRTSNNELIFYVNGEPQGIAATNIPSRVFAVVDLYGKCAQVSIVDSSRERDFDIDGGSDLSFVASVTNLVANISSDRSIGSGEEIDGDSESNTSRNSVGLNIERSQISRCSSYQPQLSLDRLRFHTRCGSLVKLSCNGRTAERTRPLDEFNDGVVMTNRTLRPDELFEIRIDRLVEKWSGSIEVGVTTHNPATLQFPATMTNMRSGTTMMSGNGILTNGKGTRREYGEFNLDELREGDRIGMVRKVNGDLHFYINGLDQGVAASNVTACVWGVVDLYGMTVKVTIVNRDEREEQNLITRRNTSLREQQALYALNDVPEEDFSDRLQFHPRCGTHSAVIRSNRTAHRPNALEDFNNGVVLTNRPLKPNELFEVRLDKMVSKWAGSIEIGVTTYSPTELEYPATMTNIRSGTWMMTGKGVMQNGITVIDEYGMNLDTLQVGDRVGVMRNEAGTLHFYVNSVDQGEASTNVPERVYGVIDLYGQASQATIVDSDCSPDTAHSSVSNTTWPYSDLRFYHIRGKNARISNNGLTASRPRAYSEFNEAIVICNRPLRDEELFEVVIEKMVDRWSSSIEAGVTAIRPDELEFPSNMIEIDHDTWMLTGSGLVRDGVRLRKIYSCDLDMLSVRTRLGMMRHVDGSLHYYVDGVDQGTAFEGLPQHVYPVIDLYGQCAQVSIVSHGEPTPGSLALQCLSENSCSQQGQLTQLSQHLHQPLDQPNTDKQPTSTHVLHRFSLTCGKNVILSSDNTAAARRGRTYNHGLVFGSSPLHIDEVFEVQVAALALHWAGSLSLGLTTMPIESTRSRNLPDCMAAIDSDTWFLTGNEIRKNNSILKVNYCHSLDWLAVGNRIGVKRTPDNAIHFLLNGKDMGVAAIYAPRQFENMYPVLDLYGAVAAVGVTSCSLPSAPLAMVTDMTATSAPIRLASGESPLGSPTDDQVGDDYSQHSSRLHDSLENIFLEQRRSSEVSEAKVLEPAEGSLASISSLQWVPPADMLDEAIAMELHDIHGINLVLGEGRRSARRILSYNNAVVLTARPVIPNKMLQVRLDRLNSQWVSSLMLGVTCQFPDQAYALPSTALGFKQDSWVLSGDSVYHNGTKAKGRWLFNLDTLSEGSIIGLRIDVFGLLFVSLNGQDTATVATDLRPSADPCYFIIDVYGQCEEVSVLGAVSNLERNIAANNSTNAAILASSMDCLSILQPDSLGEKADLETHEKDTSVLSTDALQSHDENLCLATPNQNDIANLTLVHQSTHLSGSALTNRNSFFLSDSQCPQSSNSSNTYLCGSSVASLSYSCSPTLSGLSSNTNYNGSSSNFLYSLSNVCDGNSTGSLLNNWISGSASLGATSLPNSPATPVITPCHTFKSYTNCGYLQACGRFTKFIGLPDGFFVREGKMCYCVDCMPQKVGEEAFLRKGAAPAKHPVPIPIGWCRFPLRRRCVGDIYDDWHVAYHATRVPNLRRILDRGELLMQDNLGLAGPGGENTKSKDDDTDSAGSPLILSPSIKYAAASTNKHEFVDPKTRNKLLVHVAFQVLVRPGSYKVGPPSLESVSHTVDPHLDSDPSEWVTKERGATLLQALLLRLEGLD</sequence>
<evidence type="ECO:0000256" key="1">
    <source>
        <dbReference type="SAM" id="MobiDB-lite"/>
    </source>
</evidence>
<dbReference type="RefSeq" id="XP_034237399.1">
    <property type="nucleotide sequence ID" value="XM_034381508.1"/>
</dbReference>
<protein>
    <submittedName>
        <fullName evidence="4">Neuralized-like protein 4</fullName>
    </submittedName>
</protein>
<evidence type="ECO:0000313" key="4">
    <source>
        <dbReference type="RefSeq" id="XP_034237399.1"/>
    </source>
</evidence>
<dbReference type="InParanoid" id="A0A6P8ZKN2"/>
<dbReference type="PANTHER" id="PTHR12429:SF14">
    <property type="entry name" value="NEURALIZED-LIKE PROTEIN 4"/>
    <property type="match status" value="1"/>
</dbReference>
<feature type="domain" description="NHR" evidence="2">
    <location>
        <begin position="629"/>
        <end position="795"/>
    </location>
</feature>
<feature type="region of interest" description="Disordered" evidence="1">
    <location>
        <begin position="1582"/>
        <end position="1602"/>
    </location>
</feature>
<feature type="domain" description="NHR" evidence="2">
    <location>
        <begin position="1"/>
        <end position="165"/>
    </location>
</feature>
<feature type="domain" description="NHR" evidence="2">
    <location>
        <begin position="1113"/>
        <end position="1280"/>
    </location>
</feature>
<feature type="domain" description="NHR" evidence="2">
    <location>
        <begin position="845"/>
        <end position="1015"/>
    </location>
</feature>
<dbReference type="InterPro" id="IPR037962">
    <property type="entry name" value="Neuralized"/>
</dbReference>
<dbReference type="SUPFAM" id="SSF49899">
    <property type="entry name" value="Concanavalin A-like lectins/glucanases"/>
    <property type="match status" value="2"/>
</dbReference>
<feature type="region of interest" description="Disordered" evidence="1">
    <location>
        <begin position="1037"/>
        <end position="1059"/>
    </location>
</feature>
<dbReference type="PROSITE" id="PS51065">
    <property type="entry name" value="NHR"/>
    <property type="match status" value="6"/>
</dbReference>
<dbReference type="PANTHER" id="PTHR12429">
    <property type="entry name" value="NEURALIZED"/>
    <property type="match status" value="1"/>
</dbReference>
<evidence type="ECO:0000259" key="2">
    <source>
        <dbReference type="PROSITE" id="PS51065"/>
    </source>
</evidence>
<dbReference type="Proteomes" id="UP000515158">
    <property type="component" value="Unplaced"/>
</dbReference>
<dbReference type="InterPro" id="IPR043136">
    <property type="entry name" value="B30.2/SPRY_sf"/>
</dbReference>
<dbReference type="KEGG" id="tpal:117642888"/>
<dbReference type="GO" id="GO:0061630">
    <property type="term" value="F:ubiquitin protein ligase activity"/>
    <property type="evidence" value="ECO:0007669"/>
    <property type="project" value="TreeGrafter"/>
</dbReference>
<feature type="domain" description="NHR" evidence="2">
    <location>
        <begin position="240"/>
        <end position="407"/>
    </location>
</feature>
<organism evidence="4">
    <name type="scientific">Thrips palmi</name>
    <name type="common">Melon thrips</name>
    <dbReference type="NCBI Taxonomy" id="161013"/>
    <lineage>
        <taxon>Eukaryota</taxon>
        <taxon>Metazoa</taxon>
        <taxon>Ecdysozoa</taxon>
        <taxon>Arthropoda</taxon>
        <taxon>Hexapoda</taxon>
        <taxon>Insecta</taxon>
        <taxon>Pterygota</taxon>
        <taxon>Neoptera</taxon>
        <taxon>Paraneoptera</taxon>
        <taxon>Thysanoptera</taxon>
        <taxon>Terebrantia</taxon>
        <taxon>Thripoidea</taxon>
        <taxon>Thripidae</taxon>
        <taxon>Thrips</taxon>
    </lineage>
</organism>
<accession>A0A6P8ZKN2</accession>
<proteinExistence type="predicted"/>
<name>A0A6P8ZKN2_THRPL</name>
<reference evidence="4" key="1">
    <citation type="submission" date="2025-08" db="UniProtKB">
        <authorList>
            <consortium name="RefSeq"/>
        </authorList>
    </citation>
    <scope>IDENTIFICATION</scope>
    <source>
        <tissue evidence="4">Total insect</tissue>
    </source>
</reference>
<dbReference type="Pfam" id="PF07177">
    <property type="entry name" value="Neuralized"/>
    <property type="match status" value="6"/>
</dbReference>
<dbReference type="CTD" id="84461"/>
<dbReference type="OrthoDB" id="49113at2759"/>
<dbReference type="GeneID" id="117642888"/>
<dbReference type="InterPro" id="IPR013320">
    <property type="entry name" value="ConA-like_dom_sf"/>
</dbReference>
<evidence type="ECO:0000313" key="3">
    <source>
        <dbReference type="Proteomes" id="UP000515158"/>
    </source>
</evidence>
<feature type="domain" description="NHR" evidence="2">
    <location>
        <begin position="443"/>
        <end position="609"/>
    </location>
</feature>
<dbReference type="Gene3D" id="2.60.120.920">
    <property type="match status" value="6"/>
</dbReference>
<dbReference type="FunCoup" id="A0A6P8ZKN2">
    <property type="interactions" value="197"/>
</dbReference>
<gene>
    <name evidence="4" type="primary">LOC117642888</name>
</gene>
<keyword evidence="3" id="KW-1185">Reference proteome</keyword>